<comment type="caution">
    <text evidence="1">The sequence shown here is derived from an EMBL/GenBank/DDBJ whole genome shotgun (WGS) entry which is preliminary data.</text>
</comment>
<keyword evidence="2" id="KW-1185">Reference proteome</keyword>
<dbReference type="RefSeq" id="WP_077477610.1">
    <property type="nucleotide sequence ID" value="NZ_MLHL01000006.1"/>
</dbReference>
<organism evidence="1 2">
    <name type="scientific">Rodentibacter trehalosifermentans</name>
    <dbReference type="NCBI Taxonomy" id="1908263"/>
    <lineage>
        <taxon>Bacteria</taxon>
        <taxon>Pseudomonadati</taxon>
        <taxon>Pseudomonadota</taxon>
        <taxon>Gammaproteobacteria</taxon>
        <taxon>Pasteurellales</taxon>
        <taxon>Pasteurellaceae</taxon>
        <taxon>Rodentibacter</taxon>
    </lineage>
</organism>
<dbReference type="EMBL" id="MLHL01000006">
    <property type="protein sequence ID" value="OOF50804.1"/>
    <property type="molecule type" value="Genomic_DNA"/>
</dbReference>
<dbReference type="AlphaFoldDB" id="A0A1V3J7D7"/>
<dbReference type="OrthoDB" id="5689466at2"/>
<dbReference type="Proteomes" id="UP000189161">
    <property type="component" value="Unassembled WGS sequence"/>
</dbReference>
<accession>A0A1V3J7D7</accession>
<evidence type="ECO:0000313" key="1">
    <source>
        <dbReference type="EMBL" id="OOF50804.1"/>
    </source>
</evidence>
<proteinExistence type="predicted"/>
<reference evidence="1 2" key="1">
    <citation type="submission" date="2016-10" db="EMBL/GenBank/DDBJ databases">
        <title>Rodentibacter gen. nov. and new species.</title>
        <authorList>
            <person name="Christensen H."/>
        </authorList>
    </citation>
    <scope>NUCLEOTIDE SEQUENCE [LARGE SCALE GENOMIC DNA]</scope>
    <source>
        <strain evidence="1 2">H1987082031</strain>
    </source>
</reference>
<evidence type="ECO:0000313" key="2">
    <source>
        <dbReference type="Proteomes" id="UP000189161"/>
    </source>
</evidence>
<sequence>MVAITTVSSKKKVRLNFEVSELRKKQIKTYTSLKGISIKDFFDEFLNSKFGVEQEATLENNGTLTAMQPLTPKEEQFFNNEEKYWDNHPQSKQTMSMAELENVAHQVIKGGELSKLLDMENMIEHD</sequence>
<protein>
    <submittedName>
        <fullName evidence="1">Uncharacterized protein</fullName>
    </submittedName>
</protein>
<name>A0A1V3J7D7_9PAST</name>
<gene>
    <name evidence="1" type="ORF">BKK52_01255</name>
</gene>